<gene>
    <name evidence="2" type="ORF">Eint_100830</name>
</gene>
<dbReference type="AlphaFoldDB" id="E0S9M4"/>
<dbReference type="SUPFAM" id="SSF47923">
    <property type="entry name" value="Ypt/Rab-GAP domain of gyp1p"/>
    <property type="match status" value="1"/>
</dbReference>
<feature type="transmembrane region" description="Helical" evidence="1">
    <location>
        <begin position="285"/>
        <end position="304"/>
    </location>
</feature>
<dbReference type="VEuPathDB" id="MicrosporidiaDB:Eint_100830"/>
<protein>
    <submittedName>
        <fullName evidence="2">Uncharacterized protein</fullName>
    </submittedName>
</protein>
<dbReference type="Proteomes" id="UP000002313">
    <property type="component" value="Chromosome X"/>
</dbReference>
<dbReference type="InterPro" id="IPR035969">
    <property type="entry name" value="Rab-GAP_TBC_sf"/>
</dbReference>
<dbReference type="OrthoDB" id="2193149at2759"/>
<name>E0S9M4_ENCIT</name>
<dbReference type="RefSeq" id="XP_003073769.1">
    <property type="nucleotide sequence ID" value="XM_003073723.1"/>
</dbReference>
<evidence type="ECO:0000256" key="1">
    <source>
        <dbReference type="SAM" id="Phobius"/>
    </source>
</evidence>
<evidence type="ECO:0000313" key="2">
    <source>
        <dbReference type="EMBL" id="ADM12409.1"/>
    </source>
</evidence>
<dbReference type="EMBL" id="CP001951">
    <property type="protein sequence ID" value="ADM12409.1"/>
    <property type="molecule type" value="Genomic_DNA"/>
</dbReference>
<dbReference type="HOGENOM" id="CLU_084270_0_0_1"/>
<reference evidence="2 3" key="2">
    <citation type="journal article" date="2012" name="Proc. Natl. Acad. Sci. U.S.A.">
        <title>Gain and loss of multiple functionally related, horizontally transferred genes in the reduced genomes of two microsporidian parasites.</title>
        <authorList>
            <person name="Pombert J.-F."/>
            <person name="Selman M."/>
            <person name="Burki F."/>
            <person name="Bardell F.T."/>
            <person name="Farinelli L."/>
            <person name="Solter L.F."/>
            <person name="Whitman D.W."/>
            <person name="Weiss L.M."/>
            <person name="Corradi N."/>
            <person name="Keeling P.J."/>
        </authorList>
    </citation>
    <scope>NUCLEOTIDE SEQUENCE [LARGE SCALE GENOMIC DNA]</scope>
    <source>
        <strain evidence="2 3">ATCC 50506</strain>
    </source>
</reference>
<proteinExistence type="predicted"/>
<dbReference type="GeneID" id="9699474"/>
<evidence type="ECO:0000313" key="3">
    <source>
        <dbReference type="Proteomes" id="UP000002313"/>
    </source>
</evidence>
<sequence length="307" mass="35677">MEGIRFADVLQSFEKKTEDGEYVSVERDYNERKVIENDVKRTELLGVDKRNQEAIKILKRLLFVELDKIPVKYTQGMSEVASVFVLYYFQEIVEEEVAKGMFIAEREEKPEGEASTAEGFSEHFIELPEEETTELKKFLSRHKDIIAKLGVVLTNVFKRKLEPLVANDFKLYKENMKIFVEMMKKRGVKIPELESYKFMGSILTFFLRNLTKMEDVHKVFEIILSCPNTCPFLLLVLFYGQISSGKAIESINNKLFPKVVKLEEEFIETRKRIESKEVCPSKRKIMLIGGVISIITAVVVYKITRKE</sequence>
<accession>E0S9M4</accession>
<keyword evidence="1" id="KW-1133">Transmembrane helix</keyword>
<keyword evidence="1" id="KW-0472">Membrane</keyword>
<reference evidence="2 3" key="1">
    <citation type="journal article" date="2010" name="Nat. Commun.">
        <title>The complete sequence of the smallest known nuclear genome from the microsporidian Encephalitozoon intestinalis.</title>
        <authorList>
            <person name="Corradi N."/>
            <person name="Pombert J.-F."/>
            <person name="Farinelli L."/>
            <person name="Didier E.S."/>
            <person name="Keeling P.J."/>
        </authorList>
    </citation>
    <scope>NUCLEOTIDE SEQUENCE [LARGE SCALE GENOMIC DNA]</scope>
    <source>
        <strain evidence="2 3">ATCC 50506</strain>
    </source>
</reference>
<keyword evidence="1" id="KW-0812">Transmembrane</keyword>
<organism evidence="2 3">
    <name type="scientific">Encephalitozoon intestinalis (strain ATCC 50506)</name>
    <name type="common">Microsporidian parasite</name>
    <name type="synonym">Septata intestinalis</name>
    <dbReference type="NCBI Taxonomy" id="876142"/>
    <lineage>
        <taxon>Eukaryota</taxon>
        <taxon>Fungi</taxon>
        <taxon>Fungi incertae sedis</taxon>
        <taxon>Microsporidia</taxon>
        <taxon>Unikaryonidae</taxon>
        <taxon>Encephalitozoon</taxon>
    </lineage>
</organism>
<dbReference type="KEGG" id="ein:Eint_100830"/>
<keyword evidence="3" id="KW-1185">Reference proteome</keyword>